<feature type="transmembrane region" description="Helical" evidence="1">
    <location>
        <begin position="169"/>
        <end position="188"/>
    </location>
</feature>
<keyword evidence="1" id="KW-0472">Membrane</keyword>
<evidence type="ECO:0000313" key="3">
    <source>
        <dbReference type="Proteomes" id="UP000318336"/>
    </source>
</evidence>
<accession>A0A542XEH4</accession>
<keyword evidence="1" id="KW-0812">Transmembrane</keyword>
<keyword evidence="3" id="KW-1185">Reference proteome</keyword>
<reference evidence="2 3" key="1">
    <citation type="submission" date="2019-06" db="EMBL/GenBank/DDBJ databases">
        <title>Sequencing the genomes of 1000 actinobacteria strains.</title>
        <authorList>
            <person name="Klenk H.-P."/>
        </authorList>
    </citation>
    <scope>NUCLEOTIDE SEQUENCE [LARGE SCALE GENOMIC DNA]</scope>
    <source>
        <strain evidence="2 3">DSM 24617</strain>
    </source>
</reference>
<organism evidence="2 3">
    <name type="scientific">Barrientosiimonas humi</name>
    <dbReference type="NCBI Taxonomy" id="999931"/>
    <lineage>
        <taxon>Bacteria</taxon>
        <taxon>Bacillati</taxon>
        <taxon>Actinomycetota</taxon>
        <taxon>Actinomycetes</taxon>
        <taxon>Micrococcales</taxon>
        <taxon>Dermacoccaceae</taxon>
        <taxon>Barrientosiimonas</taxon>
    </lineage>
</organism>
<dbReference type="EMBL" id="VFOK01000001">
    <property type="protein sequence ID" value="TQL34220.1"/>
    <property type="molecule type" value="Genomic_DNA"/>
</dbReference>
<feature type="transmembrane region" description="Helical" evidence="1">
    <location>
        <begin position="208"/>
        <end position="227"/>
    </location>
</feature>
<evidence type="ECO:0000313" key="2">
    <source>
        <dbReference type="EMBL" id="TQL34220.1"/>
    </source>
</evidence>
<evidence type="ECO:0000256" key="1">
    <source>
        <dbReference type="SAM" id="Phobius"/>
    </source>
</evidence>
<dbReference type="AlphaFoldDB" id="A0A542XEH4"/>
<feature type="transmembrane region" description="Helical" evidence="1">
    <location>
        <begin position="28"/>
        <end position="47"/>
    </location>
</feature>
<proteinExistence type="predicted"/>
<protein>
    <submittedName>
        <fullName evidence="2">Uncharacterized protein</fullName>
    </submittedName>
</protein>
<gene>
    <name evidence="2" type="ORF">FB554_2383</name>
</gene>
<sequence>MTQTIDAPQRQPESPVQRGRAWLLRKETLGYLVLALFTVFLVAGSFVGPREESDLPPAEYRGGYVLTDREPTPLHRSAWAVDRRASELQPSATGTVLVWADAQGDYTLSWTRLRAQDPELAALRAQPQATAEGDPRDLMRRVAQIGFVLAGVTALTILFGPRPRVGTRWFWIFQLLVPLGIGAAWFAWTELVRTPDERKPLRRSGFDGFFTMVGLTIVITAGLWFVAGF</sequence>
<name>A0A542XEH4_9MICO</name>
<comment type="caution">
    <text evidence="2">The sequence shown here is derived from an EMBL/GenBank/DDBJ whole genome shotgun (WGS) entry which is preliminary data.</text>
</comment>
<dbReference type="Proteomes" id="UP000318336">
    <property type="component" value="Unassembled WGS sequence"/>
</dbReference>
<dbReference type="RefSeq" id="WP_170206862.1">
    <property type="nucleotide sequence ID" value="NZ_CAJTBP010000001.1"/>
</dbReference>
<feature type="transmembrane region" description="Helical" evidence="1">
    <location>
        <begin position="142"/>
        <end position="160"/>
    </location>
</feature>
<keyword evidence="1" id="KW-1133">Transmembrane helix</keyword>